<evidence type="ECO:0000259" key="8">
    <source>
        <dbReference type="PROSITE" id="PS50928"/>
    </source>
</evidence>
<feature type="domain" description="ABC transmembrane type-1" evidence="8">
    <location>
        <begin position="95"/>
        <end position="303"/>
    </location>
</feature>
<evidence type="ECO:0000256" key="3">
    <source>
        <dbReference type="ARBA" id="ARBA00022475"/>
    </source>
</evidence>
<feature type="transmembrane region" description="Helical" evidence="7">
    <location>
        <begin position="238"/>
        <end position="264"/>
    </location>
</feature>
<keyword evidence="5 7" id="KW-1133">Transmembrane helix</keyword>
<dbReference type="AlphaFoldDB" id="A0A5N0VH04"/>
<feature type="transmembrane region" description="Helical" evidence="7">
    <location>
        <begin position="284"/>
        <end position="310"/>
    </location>
</feature>
<keyword evidence="3" id="KW-1003">Cell membrane</keyword>
<protein>
    <submittedName>
        <fullName evidence="9">ABC transporter permease</fullName>
    </submittedName>
</protein>
<evidence type="ECO:0000256" key="6">
    <source>
        <dbReference type="ARBA" id="ARBA00023136"/>
    </source>
</evidence>
<dbReference type="GO" id="GO:0005886">
    <property type="term" value="C:plasma membrane"/>
    <property type="evidence" value="ECO:0007669"/>
    <property type="project" value="UniProtKB-SubCell"/>
</dbReference>
<evidence type="ECO:0000256" key="2">
    <source>
        <dbReference type="ARBA" id="ARBA00022448"/>
    </source>
</evidence>
<evidence type="ECO:0000256" key="4">
    <source>
        <dbReference type="ARBA" id="ARBA00022692"/>
    </source>
</evidence>
<dbReference type="Proteomes" id="UP000319769">
    <property type="component" value="Unassembled WGS sequence"/>
</dbReference>
<feature type="transmembrane region" description="Helical" evidence="7">
    <location>
        <begin position="134"/>
        <end position="155"/>
    </location>
</feature>
<dbReference type="RefSeq" id="WP_144746583.1">
    <property type="nucleotide sequence ID" value="NZ_VMNW02000006.1"/>
</dbReference>
<comment type="subcellular location">
    <subcellularLocation>
        <location evidence="1 7">Cell membrane</location>
        <topology evidence="1 7">Multi-pass membrane protein</topology>
    </subcellularLocation>
</comment>
<dbReference type="Pfam" id="PF19300">
    <property type="entry name" value="BPD_transp_1_N"/>
    <property type="match status" value="1"/>
</dbReference>
<dbReference type="PANTHER" id="PTHR43163">
    <property type="entry name" value="DIPEPTIDE TRANSPORT SYSTEM PERMEASE PROTEIN DPPB-RELATED"/>
    <property type="match status" value="1"/>
</dbReference>
<dbReference type="CDD" id="cd06261">
    <property type="entry name" value="TM_PBP2"/>
    <property type="match status" value="1"/>
</dbReference>
<dbReference type="Pfam" id="PF00528">
    <property type="entry name" value="BPD_transp_1"/>
    <property type="match status" value="1"/>
</dbReference>
<accession>A0A5N0VH04</accession>
<dbReference type="EMBL" id="VMNW02000006">
    <property type="protein sequence ID" value="KAA9164938.1"/>
    <property type="molecule type" value="Genomic_DNA"/>
</dbReference>
<keyword evidence="6 7" id="KW-0472">Membrane</keyword>
<dbReference type="PANTHER" id="PTHR43163:SF3">
    <property type="entry name" value="PEPTIDE ABC TRANSPORTER PERMEASE PROTEIN"/>
    <property type="match status" value="1"/>
</dbReference>
<dbReference type="SUPFAM" id="SSF161098">
    <property type="entry name" value="MetI-like"/>
    <property type="match status" value="1"/>
</dbReference>
<evidence type="ECO:0000256" key="1">
    <source>
        <dbReference type="ARBA" id="ARBA00004651"/>
    </source>
</evidence>
<feature type="transmembrane region" description="Helical" evidence="7">
    <location>
        <begin position="12"/>
        <end position="30"/>
    </location>
</feature>
<feature type="transmembrane region" description="Helical" evidence="7">
    <location>
        <begin position="180"/>
        <end position="199"/>
    </location>
</feature>
<keyword evidence="4 7" id="KW-0812">Transmembrane</keyword>
<evidence type="ECO:0000313" key="10">
    <source>
        <dbReference type="Proteomes" id="UP000319769"/>
    </source>
</evidence>
<sequence length="319" mass="34103">MRALLIRRLGQLVVVLILASVAVWTLVYLLPGDAAQAIAGPTATPAQLAAARERLGLDQPVVTQYFTWLGHVLQGDFGLSAQNHFPVSSVIAARLPATLQLTVIGMLLAVLIAAPLGLFAGLRPKSRATALVHLYCSLSLAVPMFWSGLLFVLAFSRATGLGWFPAISTYSNIFASPEESLASLAGPVLVLALFVSGILTRFISDSVESVASTEYIRTARSKGVKGARLVFRHVLRNAAIPVVTIFGLQLASVLGGVVVIEAVFNYQGLGLLSLQAVEQRDYPVIQALMLLVVTFFVVVNLLVDILYMVIDPRVQLATA</sequence>
<dbReference type="GO" id="GO:0055085">
    <property type="term" value="P:transmembrane transport"/>
    <property type="evidence" value="ECO:0007669"/>
    <property type="project" value="InterPro"/>
</dbReference>
<gene>
    <name evidence="9" type="ORF">FPZ12_006700</name>
</gene>
<comment type="caution">
    <text evidence="9">The sequence shown here is derived from an EMBL/GenBank/DDBJ whole genome shotgun (WGS) entry which is preliminary data.</text>
</comment>
<proteinExistence type="inferred from homology"/>
<name>A0A5N0VH04_9PSEU</name>
<comment type="similarity">
    <text evidence="7">Belongs to the binding-protein-dependent transport system permease family.</text>
</comment>
<dbReference type="PROSITE" id="PS50928">
    <property type="entry name" value="ABC_TM1"/>
    <property type="match status" value="1"/>
</dbReference>
<reference evidence="9" key="1">
    <citation type="submission" date="2019-09" db="EMBL/GenBank/DDBJ databases">
        <authorList>
            <person name="Teo W.F.A."/>
            <person name="Duangmal K."/>
        </authorList>
    </citation>
    <scope>NUCLEOTIDE SEQUENCE [LARGE SCALE GENOMIC DNA]</scope>
    <source>
        <strain evidence="9">K81G1</strain>
    </source>
</reference>
<keyword evidence="10" id="KW-1185">Reference proteome</keyword>
<organism evidence="9 10">
    <name type="scientific">Amycolatopsis acidicola</name>
    <dbReference type="NCBI Taxonomy" id="2596893"/>
    <lineage>
        <taxon>Bacteria</taxon>
        <taxon>Bacillati</taxon>
        <taxon>Actinomycetota</taxon>
        <taxon>Actinomycetes</taxon>
        <taxon>Pseudonocardiales</taxon>
        <taxon>Pseudonocardiaceae</taxon>
        <taxon>Amycolatopsis</taxon>
    </lineage>
</organism>
<evidence type="ECO:0000313" key="9">
    <source>
        <dbReference type="EMBL" id="KAA9164938.1"/>
    </source>
</evidence>
<dbReference type="Gene3D" id="1.10.3720.10">
    <property type="entry name" value="MetI-like"/>
    <property type="match status" value="1"/>
</dbReference>
<feature type="transmembrane region" description="Helical" evidence="7">
    <location>
        <begin position="99"/>
        <end position="122"/>
    </location>
</feature>
<dbReference type="InterPro" id="IPR045621">
    <property type="entry name" value="BPD_transp_1_N"/>
</dbReference>
<evidence type="ECO:0000256" key="5">
    <source>
        <dbReference type="ARBA" id="ARBA00022989"/>
    </source>
</evidence>
<evidence type="ECO:0000256" key="7">
    <source>
        <dbReference type="RuleBase" id="RU363032"/>
    </source>
</evidence>
<keyword evidence="2 7" id="KW-0813">Transport</keyword>
<dbReference type="OrthoDB" id="147639at2"/>
<dbReference type="InterPro" id="IPR035906">
    <property type="entry name" value="MetI-like_sf"/>
</dbReference>
<dbReference type="InterPro" id="IPR000515">
    <property type="entry name" value="MetI-like"/>
</dbReference>